<dbReference type="InterPro" id="IPR051198">
    <property type="entry name" value="BchE-like"/>
</dbReference>
<feature type="domain" description="B12-binding" evidence="8">
    <location>
        <begin position="1"/>
        <end position="130"/>
    </location>
</feature>
<dbReference type="PANTHER" id="PTHR43409:SF7">
    <property type="entry name" value="BLL1977 PROTEIN"/>
    <property type="match status" value="1"/>
</dbReference>
<dbReference type="GO" id="GO:0031419">
    <property type="term" value="F:cobalamin binding"/>
    <property type="evidence" value="ECO:0007669"/>
    <property type="project" value="InterPro"/>
</dbReference>
<keyword evidence="6" id="KW-0408">Iron</keyword>
<dbReference type="PROSITE" id="PS51332">
    <property type="entry name" value="B12_BINDING"/>
    <property type="match status" value="1"/>
</dbReference>
<dbReference type="GO" id="GO:0003824">
    <property type="term" value="F:catalytic activity"/>
    <property type="evidence" value="ECO:0007669"/>
    <property type="project" value="InterPro"/>
</dbReference>
<keyword evidence="5" id="KW-0479">Metal-binding</keyword>
<evidence type="ECO:0000256" key="2">
    <source>
        <dbReference type="ARBA" id="ARBA00022603"/>
    </source>
</evidence>
<keyword evidence="4" id="KW-0949">S-adenosyl-L-methionine</keyword>
<dbReference type="SFLD" id="SFLDG01123">
    <property type="entry name" value="methyltransferase_(Class_B)"/>
    <property type="match status" value="1"/>
</dbReference>
<dbReference type="PROSITE" id="PS51918">
    <property type="entry name" value="RADICAL_SAM"/>
    <property type="match status" value="1"/>
</dbReference>
<evidence type="ECO:0000256" key="6">
    <source>
        <dbReference type="ARBA" id="ARBA00023004"/>
    </source>
</evidence>
<name>A0A3A4QZI3_9BACT</name>
<reference evidence="10 11" key="1">
    <citation type="journal article" date="2017" name="ISME J.">
        <title>Energy and carbon metabolisms in a deep terrestrial subsurface fluid microbial community.</title>
        <authorList>
            <person name="Momper L."/>
            <person name="Jungbluth S.P."/>
            <person name="Lee M.D."/>
            <person name="Amend J.P."/>
        </authorList>
    </citation>
    <scope>NUCLEOTIDE SEQUENCE [LARGE SCALE GENOMIC DNA]</scope>
    <source>
        <strain evidence="10">SURF_26</strain>
    </source>
</reference>
<dbReference type="InterPro" id="IPR006158">
    <property type="entry name" value="Cobalamin-bd"/>
</dbReference>
<comment type="cofactor">
    <cofactor evidence="1">
        <name>[4Fe-4S] cluster</name>
        <dbReference type="ChEBI" id="CHEBI:49883"/>
    </cofactor>
</comment>
<evidence type="ECO:0000313" key="11">
    <source>
        <dbReference type="Proteomes" id="UP000266426"/>
    </source>
</evidence>
<dbReference type="Gene3D" id="3.80.30.20">
    <property type="entry name" value="tm_1862 like domain"/>
    <property type="match status" value="1"/>
</dbReference>
<dbReference type="EMBL" id="QZJZ01000071">
    <property type="protein sequence ID" value="RJP58139.1"/>
    <property type="molecule type" value="Genomic_DNA"/>
</dbReference>
<dbReference type="SFLD" id="SFLDG01082">
    <property type="entry name" value="B12-binding_domain_containing"/>
    <property type="match status" value="1"/>
</dbReference>
<dbReference type="SUPFAM" id="SSF102114">
    <property type="entry name" value="Radical SAM enzymes"/>
    <property type="match status" value="1"/>
</dbReference>
<comment type="caution">
    <text evidence="10">The sequence shown here is derived from an EMBL/GenBank/DDBJ whole genome shotgun (WGS) entry which is preliminary data.</text>
</comment>
<keyword evidence="3" id="KW-0808">Transferase</keyword>
<protein>
    <submittedName>
        <fullName evidence="10">Radical SAM protein</fullName>
    </submittedName>
</protein>
<dbReference type="SFLD" id="SFLDS00029">
    <property type="entry name" value="Radical_SAM"/>
    <property type="match status" value="1"/>
</dbReference>
<evidence type="ECO:0000256" key="1">
    <source>
        <dbReference type="ARBA" id="ARBA00001966"/>
    </source>
</evidence>
<evidence type="ECO:0000259" key="8">
    <source>
        <dbReference type="PROSITE" id="PS51332"/>
    </source>
</evidence>
<dbReference type="InterPro" id="IPR006638">
    <property type="entry name" value="Elp3/MiaA/NifB-like_rSAM"/>
</dbReference>
<dbReference type="InterPro" id="IPR007197">
    <property type="entry name" value="rSAM"/>
</dbReference>
<dbReference type="AlphaFoldDB" id="A0A3A4QZI3"/>
<dbReference type="InterPro" id="IPR034466">
    <property type="entry name" value="Methyltransferase_Class_B"/>
</dbReference>
<sequence length="434" mass="49886">MKILLINPKRVGRGQSSIRYMNSTPLALPTLKALTPDDVDVRIVDENHDSIPYDEYWDLVGITVMLHVSPSAIEIAKAFRQRGTKVAFGGFFPTLWPHDAAPHVDTIIAGEAEHIWAEVISDLRKNKLKPFYKADHYIDLKDIPFIKKEYFSKDDEFYHVETTRGCPYNCDFCSVTAFYGAKFRHRPIDDVVKQVAEFKDKMIFFVDDNITGNAKYARELFKAIIPLKIKWSGQFSLNNAERHDVMELAAESGCQFLFTGIESLNLANLQAVDKKWGNPEKFGDWLRFTHDAGIGVYGSFMFGFEDDHKDIFKRTLDFCEENKIELALFSALFPIKGSKFHAQLMKENRIFETDPTRFNGQYSTFHPKHMTAQELDEGLRWLWQEFYSKRSMKVRLSEWLPKLKEEKSPNGGLSNTAETLAALNTAFRVAVGDF</sequence>
<evidence type="ECO:0000259" key="9">
    <source>
        <dbReference type="PROSITE" id="PS51918"/>
    </source>
</evidence>
<dbReference type="PANTHER" id="PTHR43409">
    <property type="entry name" value="ANAEROBIC MAGNESIUM-PROTOPORPHYRIN IX MONOMETHYL ESTER CYCLASE-RELATED"/>
    <property type="match status" value="1"/>
</dbReference>
<keyword evidence="7" id="KW-0411">Iron-sulfur</keyword>
<dbReference type="Pfam" id="PF04055">
    <property type="entry name" value="Radical_SAM"/>
    <property type="match status" value="1"/>
</dbReference>
<evidence type="ECO:0000256" key="3">
    <source>
        <dbReference type="ARBA" id="ARBA00022679"/>
    </source>
</evidence>
<evidence type="ECO:0000256" key="5">
    <source>
        <dbReference type="ARBA" id="ARBA00022723"/>
    </source>
</evidence>
<dbReference type="GO" id="GO:0005829">
    <property type="term" value="C:cytosol"/>
    <property type="evidence" value="ECO:0007669"/>
    <property type="project" value="TreeGrafter"/>
</dbReference>
<dbReference type="Gene3D" id="3.40.50.280">
    <property type="entry name" value="Cobalamin-binding domain"/>
    <property type="match status" value="1"/>
</dbReference>
<dbReference type="CDD" id="cd01335">
    <property type="entry name" value="Radical_SAM"/>
    <property type="match status" value="1"/>
</dbReference>
<evidence type="ECO:0000313" key="10">
    <source>
        <dbReference type="EMBL" id="RJP58139.1"/>
    </source>
</evidence>
<dbReference type="GO" id="GO:0046872">
    <property type="term" value="F:metal ion binding"/>
    <property type="evidence" value="ECO:0007669"/>
    <property type="project" value="UniProtKB-KW"/>
</dbReference>
<accession>A0A3A4QZI3</accession>
<dbReference type="GO" id="GO:0051539">
    <property type="term" value="F:4 iron, 4 sulfur cluster binding"/>
    <property type="evidence" value="ECO:0007669"/>
    <property type="project" value="UniProtKB-KW"/>
</dbReference>
<feature type="domain" description="Radical SAM core" evidence="9">
    <location>
        <begin position="152"/>
        <end position="372"/>
    </location>
</feature>
<evidence type="ECO:0000256" key="7">
    <source>
        <dbReference type="ARBA" id="ARBA00023014"/>
    </source>
</evidence>
<evidence type="ECO:0000256" key="4">
    <source>
        <dbReference type="ARBA" id="ARBA00022691"/>
    </source>
</evidence>
<dbReference type="Proteomes" id="UP000266426">
    <property type="component" value="Unassembled WGS sequence"/>
</dbReference>
<organism evidence="10 11">
    <name type="scientific">Candidatus Auribacter fodinae</name>
    <dbReference type="NCBI Taxonomy" id="2093366"/>
    <lineage>
        <taxon>Bacteria</taxon>
        <taxon>Pseudomonadati</taxon>
        <taxon>Candidatus Auribacterota</taxon>
        <taxon>Candidatus Auribacteria</taxon>
        <taxon>Candidatus Auribacterales</taxon>
        <taxon>Candidatus Auribacteraceae</taxon>
        <taxon>Candidatus Auribacter</taxon>
    </lineage>
</organism>
<dbReference type="SMART" id="SM00729">
    <property type="entry name" value="Elp3"/>
    <property type="match status" value="1"/>
</dbReference>
<proteinExistence type="predicted"/>
<dbReference type="InterPro" id="IPR058240">
    <property type="entry name" value="rSAM_sf"/>
</dbReference>
<keyword evidence="2" id="KW-0489">Methyltransferase</keyword>
<dbReference type="InterPro" id="IPR023404">
    <property type="entry name" value="rSAM_horseshoe"/>
</dbReference>
<gene>
    <name evidence="10" type="ORF">C4541_08910</name>
</gene>